<dbReference type="GO" id="GO:0004142">
    <property type="term" value="F:diacylglycerol cholinephosphotransferase activity"/>
    <property type="evidence" value="ECO:0007669"/>
    <property type="project" value="UniProtKB-ARBA"/>
</dbReference>
<comment type="similarity">
    <text evidence="3 15">Belongs to the CDP-alcohol phosphatidyltransferase class-I family.</text>
</comment>
<comment type="pathway">
    <text evidence="12">Phospholipid metabolism; phosphatidylcholine biosynthesis; phosphatidylcholine from phosphocholine: step 2/2.</text>
</comment>
<evidence type="ECO:0000256" key="11">
    <source>
        <dbReference type="ARBA" id="ARBA00023274"/>
    </source>
</evidence>
<evidence type="ECO:0000256" key="13">
    <source>
        <dbReference type="ARBA" id="ARBA00051857"/>
    </source>
</evidence>
<dbReference type="GO" id="GO:1990904">
    <property type="term" value="C:ribonucleoprotein complex"/>
    <property type="evidence" value="ECO:0007669"/>
    <property type="project" value="UniProtKB-KW"/>
</dbReference>
<comment type="caution">
    <text evidence="17">The sequence shown here is derived from an EMBL/GenBank/DDBJ whole genome shotgun (WGS) entry which is preliminary data.</text>
</comment>
<evidence type="ECO:0000256" key="8">
    <source>
        <dbReference type="ARBA" id="ARBA00022980"/>
    </source>
</evidence>
<keyword evidence="7 14" id="KW-0862">Zinc</keyword>
<dbReference type="GO" id="GO:0008270">
    <property type="term" value="F:zinc ion binding"/>
    <property type="evidence" value="ECO:0007669"/>
    <property type="project" value="UniProtKB-KW"/>
</dbReference>
<proteinExistence type="inferred from homology"/>
<dbReference type="InterPro" id="IPR023407">
    <property type="entry name" value="Ribosomal_eS27_Zn-bd_dom_sf"/>
</dbReference>
<comment type="similarity">
    <text evidence="4 14">Belongs to the eukaryotic ribosomal protein eS27 family.</text>
</comment>
<evidence type="ECO:0000313" key="18">
    <source>
        <dbReference type="Proteomes" id="UP000813423"/>
    </source>
</evidence>
<evidence type="ECO:0000256" key="14">
    <source>
        <dbReference type="RuleBase" id="RU000671"/>
    </source>
</evidence>
<dbReference type="GO" id="GO:0006654">
    <property type="term" value="P:phosphatidic acid biosynthetic process"/>
    <property type="evidence" value="ECO:0007669"/>
    <property type="project" value="EnsemblFungi"/>
</dbReference>
<comment type="catalytic activity">
    <reaction evidence="13">
        <text>CDP-N,N-dimethylethanolamine + a 1,2-diacyl-sn-glycerol = a 1,2-diacyl-sn-glycero-3-phospho-N,N-dimethylethanolamine + CMP + H(+)</text>
        <dbReference type="Rhea" id="RHEA:33775"/>
        <dbReference type="ChEBI" id="CHEBI:15378"/>
        <dbReference type="ChEBI" id="CHEBI:17815"/>
        <dbReference type="ChEBI" id="CHEBI:60377"/>
        <dbReference type="ChEBI" id="CHEBI:64572"/>
        <dbReference type="ChEBI" id="CHEBI:65117"/>
    </reaction>
    <physiologicalReaction direction="left-to-right" evidence="13">
        <dbReference type="Rhea" id="RHEA:33776"/>
    </physiologicalReaction>
</comment>
<evidence type="ECO:0000256" key="16">
    <source>
        <dbReference type="SAM" id="Phobius"/>
    </source>
</evidence>
<organism evidence="17 18">
    <name type="scientific">Aspergillus fumigatus</name>
    <name type="common">Neosartorya fumigata</name>
    <dbReference type="NCBI Taxonomy" id="746128"/>
    <lineage>
        <taxon>Eukaryota</taxon>
        <taxon>Fungi</taxon>
        <taxon>Dikarya</taxon>
        <taxon>Ascomycota</taxon>
        <taxon>Pezizomycotina</taxon>
        <taxon>Eurotiomycetes</taxon>
        <taxon>Eurotiomycetidae</taxon>
        <taxon>Eurotiales</taxon>
        <taxon>Aspergillaceae</taxon>
        <taxon>Aspergillus</taxon>
        <taxon>Aspergillus subgen. Fumigati</taxon>
    </lineage>
</organism>
<dbReference type="PANTHER" id="PTHR10414:SF37">
    <property type="entry name" value="BB IN A BOXCAR, ISOFORM C"/>
    <property type="match status" value="1"/>
</dbReference>
<evidence type="ECO:0000256" key="1">
    <source>
        <dbReference type="ARBA" id="ARBA00001946"/>
    </source>
</evidence>
<dbReference type="GO" id="GO:0012505">
    <property type="term" value="C:endomembrane system"/>
    <property type="evidence" value="ECO:0007669"/>
    <property type="project" value="UniProtKB-SubCell"/>
</dbReference>
<dbReference type="HAMAP" id="MF_00371">
    <property type="entry name" value="Ribosomal_eS27"/>
    <property type="match status" value="1"/>
</dbReference>
<keyword evidence="14" id="KW-0479">Metal-binding</keyword>
<evidence type="ECO:0000256" key="7">
    <source>
        <dbReference type="ARBA" id="ARBA00022833"/>
    </source>
</evidence>
<evidence type="ECO:0000256" key="4">
    <source>
        <dbReference type="ARBA" id="ARBA00010919"/>
    </source>
</evidence>
<dbReference type="Pfam" id="PF01066">
    <property type="entry name" value="CDP-OH_P_transf"/>
    <property type="match status" value="1"/>
</dbReference>
<evidence type="ECO:0000256" key="6">
    <source>
        <dbReference type="ARBA" id="ARBA00022692"/>
    </source>
</evidence>
<keyword evidence="10 16" id="KW-0472">Membrane</keyword>
<dbReference type="FunFam" id="2.20.25.100:FF:000001">
    <property type="entry name" value="40S ribosomal protein S27"/>
    <property type="match status" value="1"/>
</dbReference>
<dbReference type="Proteomes" id="UP000813423">
    <property type="component" value="Unassembled WGS sequence"/>
</dbReference>
<dbReference type="InterPro" id="IPR048254">
    <property type="entry name" value="CDP_ALCOHOL_P_TRANSF_CS"/>
</dbReference>
<dbReference type="InterPro" id="IPR014472">
    <property type="entry name" value="CHOPT"/>
</dbReference>
<dbReference type="Pfam" id="PF01667">
    <property type="entry name" value="Ribosomal_S27e"/>
    <property type="match status" value="1"/>
</dbReference>
<gene>
    <name evidence="17" type="ORF">KXV57_009208</name>
</gene>
<keyword evidence="9 16" id="KW-1133">Transmembrane helix</keyword>
<keyword evidence="11 14" id="KW-0687">Ribonucleoprotein</keyword>
<dbReference type="GO" id="GO:0006412">
    <property type="term" value="P:translation"/>
    <property type="evidence" value="ECO:0007669"/>
    <property type="project" value="InterPro"/>
</dbReference>
<dbReference type="GO" id="GO:0101026">
    <property type="term" value="P:mitotic nuclear membrane biogenesis"/>
    <property type="evidence" value="ECO:0007669"/>
    <property type="project" value="EnsemblFungi"/>
</dbReference>
<dbReference type="SUPFAM" id="SSF57829">
    <property type="entry name" value="Zn-binding ribosomal proteins"/>
    <property type="match status" value="1"/>
</dbReference>
<comment type="cofactor">
    <cofactor evidence="14">
        <name>Zn(2+)</name>
        <dbReference type="ChEBI" id="CHEBI:29105"/>
    </cofactor>
    <text evidence="14">Binds 1 zinc ion per subunit.</text>
</comment>
<feature type="transmembrane region" description="Helical" evidence="16">
    <location>
        <begin position="357"/>
        <end position="378"/>
    </location>
</feature>
<comment type="cofactor">
    <cofactor evidence="1">
        <name>Mg(2+)</name>
        <dbReference type="ChEBI" id="CHEBI:18420"/>
    </cofactor>
</comment>
<feature type="transmembrane region" description="Helical" evidence="16">
    <location>
        <begin position="293"/>
        <end position="311"/>
    </location>
</feature>
<reference evidence="17" key="1">
    <citation type="submission" date="2021-08" db="EMBL/GenBank/DDBJ databases">
        <title>Global Aspergillus fumigatus from environmental and clinical sources.</title>
        <authorList>
            <person name="Barber A."/>
            <person name="Sae-Ong T."/>
        </authorList>
    </citation>
    <scope>NUCLEOTIDE SEQUENCE</scope>
    <source>
        <strain evidence="17">NRZ-2016-071</strain>
    </source>
</reference>
<dbReference type="EMBL" id="JAIBSC010000089">
    <property type="protein sequence ID" value="KAH1899093.1"/>
    <property type="molecule type" value="Genomic_DNA"/>
</dbReference>
<name>A0A9P8NF08_ASPFM</name>
<feature type="transmembrane region" description="Helical" evidence="16">
    <location>
        <begin position="262"/>
        <end position="281"/>
    </location>
</feature>
<evidence type="ECO:0000256" key="10">
    <source>
        <dbReference type="ARBA" id="ARBA00023136"/>
    </source>
</evidence>
<keyword evidence="8 14" id="KW-0689">Ribosomal protein</keyword>
<evidence type="ECO:0000256" key="5">
    <source>
        <dbReference type="ARBA" id="ARBA00022679"/>
    </source>
</evidence>
<evidence type="ECO:0000256" key="3">
    <source>
        <dbReference type="ARBA" id="ARBA00010441"/>
    </source>
</evidence>
<evidence type="ECO:0000313" key="17">
    <source>
        <dbReference type="EMBL" id="KAH1899093.1"/>
    </source>
</evidence>
<evidence type="ECO:0000256" key="12">
    <source>
        <dbReference type="ARBA" id="ARBA00037890"/>
    </source>
</evidence>
<dbReference type="GO" id="GO:0005840">
    <property type="term" value="C:ribosome"/>
    <property type="evidence" value="ECO:0007669"/>
    <property type="project" value="UniProtKB-KW"/>
</dbReference>
<feature type="transmembrane region" description="Helical" evidence="16">
    <location>
        <begin position="50"/>
        <end position="68"/>
    </location>
</feature>
<evidence type="ECO:0000256" key="2">
    <source>
        <dbReference type="ARBA" id="ARBA00004127"/>
    </source>
</evidence>
<dbReference type="PROSITE" id="PS00379">
    <property type="entry name" value="CDP_ALCOHOL_P_TRANSF"/>
    <property type="match status" value="1"/>
</dbReference>
<dbReference type="InterPro" id="IPR000592">
    <property type="entry name" value="Ribosomal_eS27"/>
</dbReference>
<dbReference type="InterPro" id="IPR011332">
    <property type="entry name" value="Ribosomal_zn-bd"/>
</dbReference>
<keyword evidence="6 16" id="KW-0812">Transmembrane</keyword>
<dbReference type="PROSITE" id="PS01168">
    <property type="entry name" value="RIBOSOMAL_S27E"/>
    <property type="match status" value="1"/>
</dbReference>
<feature type="transmembrane region" description="Helical" evidence="16">
    <location>
        <begin position="228"/>
        <end position="250"/>
    </location>
</feature>
<dbReference type="InterPro" id="IPR043130">
    <property type="entry name" value="CDP-OH_PTrfase_TM_dom"/>
</dbReference>
<keyword evidence="14" id="KW-0863">Zinc-finger</keyword>
<dbReference type="PANTHER" id="PTHR10414">
    <property type="entry name" value="ETHANOLAMINEPHOSPHOTRANSFERASE"/>
    <property type="match status" value="1"/>
</dbReference>
<dbReference type="Gene3D" id="2.20.25.100">
    <property type="entry name" value="Zn-binding ribosomal proteins"/>
    <property type="match status" value="1"/>
</dbReference>
<dbReference type="AlphaFoldDB" id="A0A9P8NF08"/>
<dbReference type="InterPro" id="IPR000462">
    <property type="entry name" value="CDP-OH_P_trans"/>
</dbReference>
<protein>
    <recommendedName>
        <fullName evidence="14">40S ribosomal protein S27</fullName>
    </recommendedName>
</protein>
<evidence type="ECO:0000256" key="9">
    <source>
        <dbReference type="ARBA" id="ARBA00022989"/>
    </source>
</evidence>
<dbReference type="FunFam" id="1.20.120.1760:FF:000012">
    <property type="entry name" value="sn-1,2-diacylglycerol cholinephosphotransferase"/>
    <property type="match status" value="1"/>
</dbReference>
<sequence length="586" mass="65132">MTYIRQHQLPNLKTYRYAGVDHSLISRYVLKPFYNRCVINCFPMGMAPNAITLTGFLFVVINFITILWYNPALDHDCPPWVYASCAIGLFLYQTFDAVDGMQARRTRQSSPLGELFDHSVDACNTALGVIIFAGVTNLGQTWATILSLFGATMTFYVQTWDEYYTQVLTLGIISGPVEGVLTLCTVFAFTAYQGGGSFWHRPMLETIGIPKLDVIPAYLYEMPFTQWYLIYGAIILFFATGSSIVHVMKVQAERGKDTLKPLQGLIPLVTMWTLVPVYLYLQPTILEHYTIPFMLLVGLINAYAVGNMIVAHLIKADFPFSRIFIGIVPLALGVLDGAAPLLGLWQSVLGSESGQVAYLFGCLGLAIGVYGSFVHDVITTICDYIDIWCLSIKHPHVEERPVANGQPKKVLHSKSYNWLPFGRGWDEHTARVKITSKRKRIPFKLRHLHETTSFASTPLKQAISVSAAFQSISLIDFLSRQDAVLLDICLDYELAARRVLVVAGPVLAVDLLNPTPQAEARKHKLKTLVPAPRSFFMDVKCPGCFTITTVFSHAQTVVVCAGCSTVLCQPTGGKARLTEGCSFRRK</sequence>
<comment type="subcellular location">
    <subcellularLocation>
        <location evidence="2">Endomembrane system</location>
        <topology evidence="2">Multi-pass membrane protein</topology>
    </subcellularLocation>
</comment>
<evidence type="ECO:0000256" key="15">
    <source>
        <dbReference type="RuleBase" id="RU003750"/>
    </source>
</evidence>
<dbReference type="GO" id="GO:0016020">
    <property type="term" value="C:membrane"/>
    <property type="evidence" value="ECO:0007669"/>
    <property type="project" value="InterPro"/>
</dbReference>
<dbReference type="Gene3D" id="1.20.120.1760">
    <property type="match status" value="1"/>
</dbReference>
<feature type="transmembrane region" description="Helical" evidence="16">
    <location>
        <begin position="167"/>
        <end position="192"/>
    </location>
</feature>
<dbReference type="GO" id="GO:0003735">
    <property type="term" value="F:structural constituent of ribosome"/>
    <property type="evidence" value="ECO:0007669"/>
    <property type="project" value="InterPro"/>
</dbReference>
<feature type="transmembrane region" description="Helical" evidence="16">
    <location>
        <begin position="323"/>
        <end position="345"/>
    </location>
</feature>
<accession>A0A9P8NF08</accession>
<keyword evidence="5 15" id="KW-0808">Transferase</keyword>